<sequence length="207" mass="22990">MRVGLMFIVGFIGTMTLCFAPAVQSHGYLSFPAAVYRDPYTATSFVTTITETINLNSFGGKKWNDTPELNAAMFASAFRNSSYSSLREMLDPVVPGCGNTRDNVASVNVTGASEARWQNDEEHRGFVDSHHGPCEIWVNERRALHNDDCRAAFTSYPAHLPVDYDALCDGECRLTFYWLALHEAAWQVYKACAPIVNINNVKHALTA</sequence>
<dbReference type="EMBL" id="RCMI01000374">
    <property type="protein sequence ID" value="KAG2914284.1"/>
    <property type="molecule type" value="Genomic_DNA"/>
</dbReference>
<dbReference type="AlphaFoldDB" id="A0A329RT03"/>
<dbReference type="EMBL" id="JAENGZ010001019">
    <property type="protein sequence ID" value="KAG6951398.1"/>
    <property type="molecule type" value="Genomic_DNA"/>
</dbReference>
<reference evidence="6" key="3">
    <citation type="submission" date="2021-01" db="EMBL/GenBank/DDBJ databases">
        <title>Phytophthora aleatoria, a newly-described species from Pinus radiata is distinct from Phytophthora cactorum isolates based on comparative genomics.</title>
        <authorList>
            <person name="Mcdougal R."/>
            <person name="Panda P."/>
            <person name="Williams N."/>
            <person name="Studholme D.J."/>
        </authorList>
    </citation>
    <scope>NUCLEOTIDE SEQUENCE</scope>
    <source>
        <strain evidence="6">NZFS 3830</strain>
    </source>
</reference>
<dbReference type="VEuPathDB" id="FungiDB:PC110_g16204"/>
<evidence type="ECO:0000256" key="1">
    <source>
        <dbReference type="SAM" id="SignalP"/>
    </source>
</evidence>
<dbReference type="Proteomes" id="UP000688947">
    <property type="component" value="Unassembled WGS sequence"/>
</dbReference>
<evidence type="ECO:0000313" key="7">
    <source>
        <dbReference type="EMBL" id="RAW27400.1"/>
    </source>
</evidence>
<keyword evidence="1" id="KW-0732">Signal</keyword>
<evidence type="ECO:0000313" key="8">
    <source>
        <dbReference type="Proteomes" id="UP000251314"/>
    </source>
</evidence>
<dbReference type="Proteomes" id="UP000760860">
    <property type="component" value="Unassembled WGS sequence"/>
</dbReference>
<evidence type="ECO:0000313" key="3">
    <source>
        <dbReference type="EMBL" id="KAG2940252.1"/>
    </source>
</evidence>
<dbReference type="EMBL" id="RCMK01000260">
    <property type="protein sequence ID" value="KAG2940252.1"/>
    <property type="molecule type" value="Genomic_DNA"/>
</dbReference>
<dbReference type="Proteomes" id="UP000736787">
    <property type="component" value="Unassembled WGS sequence"/>
</dbReference>
<proteinExistence type="predicted"/>
<protein>
    <submittedName>
        <fullName evidence="7">Uncharacterized protein</fullName>
    </submittedName>
</protein>
<gene>
    <name evidence="6" type="ORF">JG687_00013638</name>
    <name evidence="7" type="ORF">PC110_g16204</name>
    <name evidence="2" type="ORF">PC115_g11701</name>
    <name evidence="3" type="ORF">PC117_g10590</name>
    <name evidence="4" type="ORF">PC118_g15516</name>
    <name evidence="5" type="ORF">PC129_g13331</name>
</gene>
<evidence type="ECO:0000313" key="2">
    <source>
        <dbReference type="EMBL" id="KAG2914284.1"/>
    </source>
</evidence>
<reference evidence="2" key="2">
    <citation type="submission" date="2018-10" db="EMBL/GenBank/DDBJ databases">
        <title>Effector identification in a new, highly contiguous assembly of the strawberry crown rot pathogen Phytophthora cactorum.</title>
        <authorList>
            <person name="Armitage A.D."/>
            <person name="Nellist C.F."/>
            <person name="Bates H."/>
            <person name="Vickerstaff R.J."/>
            <person name="Harrison R.J."/>
        </authorList>
    </citation>
    <scope>NUCLEOTIDE SEQUENCE</scope>
    <source>
        <strain evidence="2">4032</strain>
        <strain evidence="3">4040</strain>
        <strain evidence="4">P415</strain>
        <strain evidence="5">P421</strain>
    </source>
</reference>
<reference evidence="7 8" key="1">
    <citation type="submission" date="2018-01" db="EMBL/GenBank/DDBJ databases">
        <title>Draft genome of the strawberry crown rot pathogen Phytophthora cactorum.</title>
        <authorList>
            <person name="Armitage A.D."/>
            <person name="Lysoe E."/>
            <person name="Nellist C.F."/>
            <person name="Harrison R.J."/>
            <person name="Brurberg M.B."/>
        </authorList>
    </citation>
    <scope>NUCLEOTIDE SEQUENCE [LARGE SCALE GENOMIC DNA]</scope>
    <source>
        <strain evidence="7 8">10300</strain>
    </source>
</reference>
<keyword evidence="8" id="KW-1185">Reference proteome</keyword>
<dbReference type="Proteomes" id="UP000251314">
    <property type="component" value="Unassembled WGS sequence"/>
</dbReference>
<dbReference type="Proteomes" id="UP000774804">
    <property type="component" value="Unassembled WGS sequence"/>
</dbReference>
<evidence type="ECO:0000313" key="6">
    <source>
        <dbReference type="EMBL" id="KAG6951398.1"/>
    </source>
</evidence>
<dbReference type="EMBL" id="RCML01000606">
    <property type="protein sequence ID" value="KAG2972748.1"/>
    <property type="molecule type" value="Genomic_DNA"/>
</dbReference>
<dbReference type="EMBL" id="RCMV01000532">
    <property type="protein sequence ID" value="KAG3215788.1"/>
    <property type="molecule type" value="Genomic_DNA"/>
</dbReference>
<organism evidence="7 8">
    <name type="scientific">Phytophthora cactorum</name>
    <dbReference type="NCBI Taxonomy" id="29920"/>
    <lineage>
        <taxon>Eukaryota</taxon>
        <taxon>Sar</taxon>
        <taxon>Stramenopiles</taxon>
        <taxon>Oomycota</taxon>
        <taxon>Peronosporomycetes</taxon>
        <taxon>Peronosporales</taxon>
        <taxon>Peronosporaceae</taxon>
        <taxon>Phytophthora</taxon>
    </lineage>
</organism>
<evidence type="ECO:0000313" key="5">
    <source>
        <dbReference type="EMBL" id="KAG3215788.1"/>
    </source>
</evidence>
<dbReference type="Proteomes" id="UP000697107">
    <property type="component" value="Unassembled WGS sequence"/>
</dbReference>
<evidence type="ECO:0000313" key="4">
    <source>
        <dbReference type="EMBL" id="KAG2972748.1"/>
    </source>
</evidence>
<comment type="caution">
    <text evidence="7">The sequence shown here is derived from an EMBL/GenBank/DDBJ whole genome shotgun (WGS) entry which is preliminary data.</text>
</comment>
<dbReference type="OrthoDB" id="160987at2759"/>
<dbReference type="EMBL" id="MJFZ01000567">
    <property type="protein sequence ID" value="RAW27400.1"/>
    <property type="molecule type" value="Genomic_DNA"/>
</dbReference>
<feature type="signal peptide" evidence="1">
    <location>
        <begin position="1"/>
        <end position="25"/>
    </location>
</feature>
<feature type="chain" id="PRO_5039985536" evidence="1">
    <location>
        <begin position="26"/>
        <end position="207"/>
    </location>
</feature>
<name>A0A329RT03_9STRA</name>
<accession>A0A329RT03</accession>